<dbReference type="Proteomes" id="UP001197974">
    <property type="component" value="Chromosome"/>
</dbReference>
<accession>A0ABY9JST8</accession>
<keyword evidence="3" id="KW-0028">Amino-acid biosynthesis</keyword>
<keyword evidence="5" id="KW-0486">Methionine biosynthesis</keyword>
<organism evidence="7 8">
    <name type="scientific">Bacillus carboniphilus</name>
    <dbReference type="NCBI Taxonomy" id="86663"/>
    <lineage>
        <taxon>Bacteria</taxon>
        <taxon>Bacillati</taxon>
        <taxon>Bacillota</taxon>
        <taxon>Bacilli</taxon>
        <taxon>Bacillales</taxon>
        <taxon>Bacillaceae</taxon>
        <taxon>Bacillus</taxon>
    </lineage>
</organism>
<proteinExistence type="predicted"/>
<keyword evidence="4 7" id="KW-0378">Hydrolase</keyword>
<reference evidence="7 8" key="1">
    <citation type="submission" date="2023-06" db="EMBL/GenBank/DDBJ databases">
        <title>Five Gram-positive bacteria isolated from mangrove sediments in Shenzhen, Guangdong, China.</title>
        <authorList>
            <person name="Yu S."/>
            <person name="Zheng W."/>
            <person name="Huang Y."/>
        </authorList>
    </citation>
    <scope>NUCLEOTIDE SEQUENCE [LARGE SCALE GENOMIC DNA]</scope>
    <source>
        <strain evidence="7 8">SaN35-3</strain>
    </source>
</reference>
<dbReference type="InterPro" id="IPR010049">
    <property type="entry name" value="MTA_SAH_Nsdase"/>
</dbReference>
<dbReference type="Pfam" id="PF01048">
    <property type="entry name" value="PNP_UDP_1"/>
    <property type="match status" value="1"/>
</dbReference>
<evidence type="ECO:0000256" key="3">
    <source>
        <dbReference type="ARBA" id="ARBA00022605"/>
    </source>
</evidence>
<dbReference type="Gene3D" id="3.40.50.1580">
    <property type="entry name" value="Nucleoside phosphorylase domain"/>
    <property type="match status" value="1"/>
</dbReference>
<dbReference type="CDD" id="cd09008">
    <property type="entry name" value="MTAN"/>
    <property type="match status" value="1"/>
</dbReference>
<name>A0ABY9JST8_9BACI</name>
<evidence type="ECO:0000256" key="1">
    <source>
        <dbReference type="ARBA" id="ARBA00004945"/>
    </source>
</evidence>
<protein>
    <recommendedName>
        <fullName evidence="2">adenosylhomocysteine nucleosidase</fullName>
        <ecNumber evidence="2">3.2.2.9</ecNumber>
    </recommendedName>
</protein>
<sequence length="253" mass="27825">MSVNRANMQRHKIYMKYKEVVAKLKIGIIGAVPIEVELLLSKMNIQQKVIIADIPFFTGMIKQIPVVVCISKIGTVNAALASTLLIENFNVESIVFNGAAGALVTDVNFGDVIVSSGTQFWNVNYTAIDVPISQYPDLRISVYKANKRLIHLAKNSQEQVDFCIEIGKVLTANTFVADVELRDKLRMKFNGLCVETEGAAVGQVTSLNKIPYIVFRGISDFSNKNSPKDINIFGKLAADNAQKVTLNVLAQLC</sequence>
<evidence type="ECO:0000259" key="6">
    <source>
        <dbReference type="Pfam" id="PF01048"/>
    </source>
</evidence>
<evidence type="ECO:0000256" key="4">
    <source>
        <dbReference type="ARBA" id="ARBA00022801"/>
    </source>
</evidence>
<keyword evidence="8" id="KW-1185">Reference proteome</keyword>
<dbReference type="PANTHER" id="PTHR46832:SF1">
    <property type="entry name" value="5'-METHYLTHIOADENOSINE_S-ADENOSYLHOMOCYSTEINE NUCLEOSIDASE"/>
    <property type="match status" value="1"/>
</dbReference>
<feature type="domain" description="Nucleoside phosphorylase" evidence="6">
    <location>
        <begin position="25"/>
        <end position="249"/>
    </location>
</feature>
<dbReference type="InterPro" id="IPR000845">
    <property type="entry name" value="Nucleoside_phosphorylase_d"/>
</dbReference>
<keyword evidence="7" id="KW-0326">Glycosidase</keyword>
<dbReference type="SUPFAM" id="SSF53167">
    <property type="entry name" value="Purine and uridine phosphorylases"/>
    <property type="match status" value="1"/>
</dbReference>
<evidence type="ECO:0000256" key="2">
    <source>
        <dbReference type="ARBA" id="ARBA00011974"/>
    </source>
</evidence>
<dbReference type="GO" id="GO:0008782">
    <property type="term" value="F:adenosylhomocysteine nucleosidase activity"/>
    <property type="evidence" value="ECO:0007669"/>
    <property type="project" value="UniProtKB-EC"/>
</dbReference>
<evidence type="ECO:0000313" key="8">
    <source>
        <dbReference type="Proteomes" id="UP001197974"/>
    </source>
</evidence>
<dbReference type="NCBIfam" id="TIGR01704">
    <property type="entry name" value="MTA_SAH-Nsdase"/>
    <property type="match status" value="1"/>
</dbReference>
<evidence type="ECO:0000256" key="5">
    <source>
        <dbReference type="ARBA" id="ARBA00023167"/>
    </source>
</evidence>
<gene>
    <name evidence="7" type="ORF">LC087_11190</name>
</gene>
<evidence type="ECO:0000313" key="7">
    <source>
        <dbReference type="EMBL" id="WLR41462.1"/>
    </source>
</evidence>
<dbReference type="EMBL" id="CP129013">
    <property type="protein sequence ID" value="WLR41462.1"/>
    <property type="molecule type" value="Genomic_DNA"/>
</dbReference>
<comment type="pathway">
    <text evidence="1">Amino-acid biosynthesis; L-methionine biosynthesis via salvage pathway; S-methyl-5-thio-alpha-D-ribose 1-phosphate from S-methyl-5'-thioadenosine (hydrolase route): step 1/2.</text>
</comment>
<dbReference type="PANTHER" id="PTHR46832">
    <property type="entry name" value="5'-METHYLTHIOADENOSINE/S-ADENOSYLHOMOCYSTEINE NUCLEOSIDASE"/>
    <property type="match status" value="1"/>
</dbReference>
<dbReference type="EC" id="3.2.2.9" evidence="2"/>
<dbReference type="NCBIfam" id="NF004079">
    <property type="entry name" value="PRK05584.1"/>
    <property type="match status" value="1"/>
</dbReference>
<dbReference type="InterPro" id="IPR035994">
    <property type="entry name" value="Nucleoside_phosphorylase_sf"/>
</dbReference>
<dbReference type="RefSeq" id="WP_226541994.1">
    <property type="nucleotide sequence ID" value="NZ_CP129013.1"/>
</dbReference>